<comment type="caution">
    <text evidence="2">The sequence shown here is derived from an EMBL/GenBank/DDBJ whole genome shotgun (WGS) entry which is preliminary data.</text>
</comment>
<reference evidence="2" key="1">
    <citation type="journal article" date="2021" name="bioRxiv">
        <title>Whole Genome Assembly and Annotation of Northern Wild Rice, Zizania palustris L., Supports a Whole Genome Duplication in the Zizania Genus.</title>
        <authorList>
            <person name="Haas M."/>
            <person name="Kono T."/>
            <person name="Macchietto M."/>
            <person name="Millas R."/>
            <person name="McGilp L."/>
            <person name="Shao M."/>
            <person name="Duquette J."/>
            <person name="Hirsch C.N."/>
            <person name="Kimball J."/>
        </authorList>
    </citation>
    <scope>NUCLEOTIDE SEQUENCE</scope>
    <source>
        <tissue evidence="2">Fresh leaf tissue</tissue>
    </source>
</reference>
<feature type="region of interest" description="Disordered" evidence="1">
    <location>
        <begin position="152"/>
        <end position="178"/>
    </location>
</feature>
<feature type="region of interest" description="Disordered" evidence="1">
    <location>
        <begin position="191"/>
        <end position="225"/>
    </location>
</feature>
<evidence type="ECO:0000256" key="1">
    <source>
        <dbReference type="SAM" id="MobiDB-lite"/>
    </source>
</evidence>
<gene>
    <name evidence="2" type="ORF">GUJ93_ZPchr0005g14655</name>
</gene>
<sequence>MALPIHHEGVSRVGDPRGLLSKAKALVASKRSHGSAVAAAHTKVCPLPSTRQEQAVLAYFGCPTGGHKRRFRLQEDKDEPLPSRVEVIEPTHTHRPTLANTKKTTTQARASGGGEGQDTTAARLVHGVEGRWCVATGATEAAMEDGRWWGSARRRKDSVAGPSVGRGPPAVVGRAEEGSTSGGVVRVWTWRGGEDEGAGGGWRMEEATEETRRATRGVGPRSGDRRWRARPVLALEGRTSALHTHGIKKRRGRAVEIGLR</sequence>
<dbReference type="AlphaFoldDB" id="A0A8J5S304"/>
<dbReference type="EMBL" id="JAAALK010000284">
    <property type="protein sequence ID" value="KAG8067730.1"/>
    <property type="molecule type" value="Genomic_DNA"/>
</dbReference>
<accession>A0A8J5S304</accession>
<proteinExistence type="predicted"/>
<evidence type="ECO:0000313" key="2">
    <source>
        <dbReference type="EMBL" id="KAG8067730.1"/>
    </source>
</evidence>
<dbReference type="Proteomes" id="UP000729402">
    <property type="component" value="Unassembled WGS sequence"/>
</dbReference>
<keyword evidence="3" id="KW-1185">Reference proteome</keyword>
<name>A0A8J5S304_ZIZPA</name>
<protein>
    <submittedName>
        <fullName evidence="2">Uncharacterized protein</fullName>
    </submittedName>
</protein>
<feature type="compositionally biased region" description="Basic and acidic residues" evidence="1">
    <location>
        <begin position="203"/>
        <end position="213"/>
    </location>
</feature>
<evidence type="ECO:0000313" key="3">
    <source>
        <dbReference type="Proteomes" id="UP000729402"/>
    </source>
</evidence>
<organism evidence="2 3">
    <name type="scientific">Zizania palustris</name>
    <name type="common">Northern wild rice</name>
    <dbReference type="NCBI Taxonomy" id="103762"/>
    <lineage>
        <taxon>Eukaryota</taxon>
        <taxon>Viridiplantae</taxon>
        <taxon>Streptophyta</taxon>
        <taxon>Embryophyta</taxon>
        <taxon>Tracheophyta</taxon>
        <taxon>Spermatophyta</taxon>
        <taxon>Magnoliopsida</taxon>
        <taxon>Liliopsida</taxon>
        <taxon>Poales</taxon>
        <taxon>Poaceae</taxon>
        <taxon>BOP clade</taxon>
        <taxon>Oryzoideae</taxon>
        <taxon>Oryzeae</taxon>
        <taxon>Zizaniinae</taxon>
        <taxon>Zizania</taxon>
    </lineage>
</organism>
<reference evidence="2" key="2">
    <citation type="submission" date="2021-02" db="EMBL/GenBank/DDBJ databases">
        <authorList>
            <person name="Kimball J.A."/>
            <person name="Haas M.W."/>
            <person name="Macchietto M."/>
            <person name="Kono T."/>
            <person name="Duquette J."/>
            <person name="Shao M."/>
        </authorList>
    </citation>
    <scope>NUCLEOTIDE SEQUENCE</scope>
    <source>
        <tissue evidence="2">Fresh leaf tissue</tissue>
    </source>
</reference>